<dbReference type="EMBL" id="JAGGJX010000001">
    <property type="protein sequence ID" value="MBP1854691.1"/>
    <property type="molecule type" value="Genomic_DNA"/>
</dbReference>
<sequence>MKNIKFLDNLTDHDKTTVAMTLLFQKLNPEQKNYIAGMSEGMLKANEMFENAKETQKN</sequence>
<gene>
    <name evidence="1" type="ORF">J2Z43_001081</name>
</gene>
<evidence type="ECO:0000313" key="1">
    <source>
        <dbReference type="EMBL" id="MBP1854691.1"/>
    </source>
</evidence>
<accession>A0ABS4E9V4</accession>
<reference evidence="1 2" key="1">
    <citation type="submission" date="2021-03" db="EMBL/GenBank/DDBJ databases">
        <title>Genomic Encyclopedia of Type Strains, Phase IV (KMG-IV): sequencing the most valuable type-strain genomes for metagenomic binning, comparative biology and taxonomic classification.</title>
        <authorList>
            <person name="Goeker M."/>
        </authorList>
    </citation>
    <scope>NUCLEOTIDE SEQUENCE [LARGE SCALE GENOMIC DNA]</scope>
    <source>
        <strain evidence="1 2">DSM 1289</strain>
    </source>
</reference>
<organism evidence="1 2">
    <name type="scientific">Metaclostridioides mangenotii</name>
    <dbReference type="NCBI Taxonomy" id="1540"/>
    <lineage>
        <taxon>Bacteria</taxon>
        <taxon>Bacillati</taxon>
        <taxon>Bacillota</taxon>
        <taxon>Clostridia</taxon>
        <taxon>Peptostreptococcales</taxon>
        <taxon>Peptostreptococcaceae</taxon>
        <taxon>Metaclostridioides</taxon>
    </lineage>
</organism>
<proteinExistence type="predicted"/>
<keyword evidence="2" id="KW-1185">Reference proteome</keyword>
<name>A0ABS4E9V4_9FIRM</name>
<dbReference type="RefSeq" id="WP_209456165.1">
    <property type="nucleotide sequence ID" value="NZ_BAAACS010000013.1"/>
</dbReference>
<evidence type="ECO:0000313" key="2">
    <source>
        <dbReference type="Proteomes" id="UP000767291"/>
    </source>
</evidence>
<comment type="caution">
    <text evidence="1">The sequence shown here is derived from an EMBL/GenBank/DDBJ whole genome shotgun (WGS) entry which is preliminary data.</text>
</comment>
<protein>
    <submittedName>
        <fullName evidence="1">Uncharacterized protein</fullName>
    </submittedName>
</protein>
<dbReference type="Proteomes" id="UP000767291">
    <property type="component" value="Unassembled WGS sequence"/>
</dbReference>